<reference evidence="1 2" key="1">
    <citation type="submission" date="2021-06" db="EMBL/GenBank/DDBJ databases">
        <authorList>
            <person name="Palmer J.M."/>
        </authorList>
    </citation>
    <scope>NUCLEOTIDE SEQUENCE [LARGE SCALE GENOMIC DNA]</scope>
    <source>
        <strain evidence="2">if_2019</strain>
        <tissue evidence="1">Muscle</tissue>
    </source>
</reference>
<comment type="caution">
    <text evidence="1">The sequence shown here is derived from an EMBL/GenBank/DDBJ whole genome shotgun (WGS) entry which is preliminary data.</text>
</comment>
<keyword evidence="2" id="KW-1185">Reference proteome</keyword>
<evidence type="ECO:0000313" key="2">
    <source>
        <dbReference type="Proteomes" id="UP001482620"/>
    </source>
</evidence>
<dbReference type="EMBL" id="JAHRIQ010041220">
    <property type="protein sequence ID" value="MEQ2234784.1"/>
    <property type="molecule type" value="Genomic_DNA"/>
</dbReference>
<gene>
    <name evidence="1" type="ORF">ILYODFUR_034932</name>
</gene>
<name>A0ABV0TPE5_9TELE</name>
<protein>
    <submittedName>
        <fullName evidence="1">Uncharacterized protein</fullName>
    </submittedName>
</protein>
<proteinExistence type="predicted"/>
<accession>A0ABV0TPE5</accession>
<sequence>MAVQDLLHQMSSITFEMKNTFSASQDLLSTRSITLKLPETGSQRAVFSIKPTDFSMKLYSHLTVSQKNKKTLSDAGVGKLYKTKRRSGIFPPNIINQSPKKTDAQEFNTSHRCPDALQSQLMFVRMGKFPSDP</sequence>
<evidence type="ECO:0000313" key="1">
    <source>
        <dbReference type="EMBL" id="MEQ2234784.1"/>
    </source>
</evidence>
<organism evidence="1 2">
    <name type="scientific">Ilyodon furcidens</name>
    <name type="common">goldbreast splitfin</name>
    <dbReference type="NCBI Taxonomy" id="33524"/>
    <lineage>
        <taxon>Eukaryota</taxon>
        <taxon>Metazoa</taxon>
        <taxon>Chordata</taxon>
        <taxon>Craniata</taxon>
        <taxon>Vertebrata</taxon>
        <taxon>Euteleostomi</taxon>
        <taxon>Actinopterygii</taxon>
        <taxon>Neopterygii</taxon>
        <taxon>Teleostei</taxon>
        <taxon>Neoteleostei</taxon>
        <taxon>Acanthomorphata</taxon>
        <taxon>Ovalentaria</taxon>
        <taxon>Atherinomorphae</taxon>
        <taxon>Cyprinodontiformes</taxon>
        <taxon>Goodeidae</taxon>
        <taxon>Ilyodon</taxon>
    </lineage>
</organism>
<dbReference type="Proteomes" id="UP001482620">
    <property type="component" value="Unassembled WGS sequence"/>
</dbReference>